<comment type="similarity">
    <text evidence="9">Belongs to the SUA5 family. TsaC subfamily.</text>
</comment>
<proteinExistence type="inferred from homology"/>
<keyword evidence="3 9" id="KW-0808">Transferase</keyword>
<keyword evidence="7 9" id="KW-0067">ATP-binding</keyword>
<dbReference type="HAMAP" id="MF_01852">
    <property type="entry name" value="TsaC"/>
    <property type="match status" value="1"/>
</dbReference>
<dbReference type="EC" id="2.7.7.87" evidence="9"/>
<evidence type="ECO:0000256" key="5">
    <source>
        <dbReference type="ARBA" id="ARBA00022695"/>
    </source>
</evidence>
<evidence type="ECO:0000256" key="1">
    <source>
        <dbReference type="ARBA" id="ARBA00004496"/>
    </source>
</evidence>
<keyword evidence="4 9" id="KW-0819">tRNA processing</keyword>
<comment type="function">
    <text evidence="9">Required for the formation of a threonylcarbamoyl group on adenosine at position 37 (t(6)A37) in tRNAs that read codons beginning with adenine. Catalyzes the conversion of L-threonine, HCO(3)(-)/CO(2) and ATP to give threonylcarbamoyl-AMP (TC-AMP) as the acyladenylate intermediate, with the release of diphosphate.</text>
</comment>
<dbReference type="PANTHER" id="PTHR17490">
    <property type="entry name" value="SUA5"/>
    <property type="match status" value="1"/>
</dbReference>
<keyword evidence="5 9" id="KW-0548">Nucleotidyltransferase</keyword>
<feature type="domain" description="YrdC-like" evidence="10">
    <location>
        <begin position="9"/>
        <end position="189"/>
    </location>
</feature>
<keyword evidence="2 9" id="KW-0963">Cytoplasm</keyword>
<evidence type="ECO:0000259" key="10">
    <source>
        <dbReference type="PROSITE" id="PS51163"/>
    </source>
</evidence>
<evidence type="ECO:0000256" key="7">
    <source>
        <dbReference type="ARBA" id="ARBA00022840"/>
    </source>
</evidence>
<dbReference type="Gene3D" id="3.90.870.10">
    <property type="entry name" value="DHBP synthase"/>
    <property type="match status" value="1"/>
</dbReference>
<dbReference type="EMBL" id="JAKOOW010000002">
    <property type="protein sequence ID" value="MCG6503100.1"/>
    <property type="molecule type" value="Genomic_DNA"/>
</dbReference>
<dbReference type="RefSeq" id="WP_238745115.1">
    <property type="nucleotide sequence ID" value="NZ_JAKOOW010000002.1"/>
</dbReference>
<accession>A0ABS9NJY6</accession>
<evidence type="ECO:0000313" key="11">
    <source>
        <dbReference type="EMBL" id="MCG6503100.1"/>
    </source>
</evidence>
<dbReference type="SUPFAM" id="SSF55821">
    <property type="entry name" value="YrdC/RibB"/>
    <property type="match status" value="1"/>
</dbReference>
<evidence type="ECO:0000256" key="8">
    <source>
        <dbReference type="ARBA" id="ARBA00048366"/>
    </source>
</evidence>
<dbReference type="PANTHER" id="PTHR17490:SF18">
    <property type="entry name" value="THREONYLCARBAMOYL-AMP SYNTHASE"/>
    <property type="match status" value="1"/>
</dbReference>
<dbReference type="InterPro" id="IPR017945">
    <property type="entry name" value="DHBP_synth_RibB-like_a/b_dom"/>
</dbReference>
<dbReference type="PROSITE" id="PS51163">
    <property type="entry name" value="YRDC"/>
    <property type="match status" value="1"/>
</dbReference>
<evidence type="ECO:0000256" key="6">
    <source>
        <dbReference type="ARBA" id="ARBA00022741"/>
    </source>
</evidence>
<name>A0ABS9NJY6_9NEIS</name>
<comment type="subcellular location">
    <subcellularLocation>
        <location evidence="1 9">Cytoplasm</location>
    </subcellularLocation>
</comment>
<evidence type="ECO:0000313" key="12">
    <source>
        <dbReference type="Proteomes" id="UP001298424"/>
    </source>
</evidence>
<dbReference type="Proteomes" id="UP001298424">
    <property type="component" value="Unassembled WGS sequence"/>
</dbReference>
<evidence type="ECO:0000256" key="4">
    <source>
        <dbReference type="ARBA" id="ARBA00022694"/>
    </source>
</evidence>
<dbReference type="InterPro" id="IPR006070">
    <property type="entry name" value="Sua5-like_dom"/>
</dbReference>
<protein>
    <recommendedName>
        <fullName evidence="9">Threonylcarbamoyl-AMP synthase</fullName>
        <shortName evidence="9">TC-AMP synthase</shortName>
        <ecNumber evidence="9">2.7.7.87</ecNumber>
    </recommendedName>
    <alternativeName>
        <fullName evidence="9">L-threonylcarbamoyladenylate synthase</fullName>
    </alternativeName>
    <alternativeName>
        <fullName evidence="9">t(6)A37 threonylcarbamoyladenosine biosynthesis protein TsaC</fullName>
    </alternativeName>
    <alternativeName>
        <fullName evidence="9">tRNA threonylcarbamoyladenosine biosynthesis protein TsaC</fullName>
    </alternativeName>
</protein>
<comment type="caution">
    <text evidence="11">The sequence shown here is derived from an EMBL/GenBank/DDBJ whole genome shotgun (WGS) entry which is preliminary data.</text>
</comment>
<evidence type="ECO:0000256" key="3">
    <source>
        <dbReference type="ARBA" id="ARBA00022679"/>
    </source>
</evidence>
<comment type="catalytic activity">
    <reaction evidence="8 9">
        <text>L-threonine + hydrogencarbonate + ATP = L-threonylcarbamoyladenylate + diphosphate + H2O</text>
        <dbReference type="Rhea" id="RHEA:36407"/>
        <dbReference type="ChEBI" id="CHEBI:15377"/>
        <dbReference type="ChEBI" id="CHEBI:17544"/>
        <dbReference type="ChEBI" id="CHEBI:30616"/>
        <dbReference type="ChEBI" id="CHEBI:33019"/>
        <dbReference type="ChEBI" id="CHEBI:57926"/>
        <dbReference type="ChEBI" id="CHEBI:73682"/>
        <dbReference type="EC" id="2.7.7.87"/>
    </reaction>
</comment>
<sequence length="189" mass="21177">MISPRLRTPLNPRRLRAHLRRGGLVAYPTESCYGLGAAPDNRRALNKILRLKKRPQGKGLIVAADSLQRLRSLLRPLSAADSRELESVWPAAKTFVLPAARRVLLELRGRGRSKLAVRVPDHALVRRLCALAGMPLVSTSCNRSGGRPCKSEREARRLFGRQVWVIGGRTGGRRAPSEIIDWDSRRRLR</sequence>
<evidence type="ECO:0000256" key="9">
    <source>
        <dbReference type="HAMAP-Rule" id="MF_01852"/>
    </source>
</evidence>
<keyword evidence="6 9" id="KW-0547">Nucleotide-binding</keyword>
<evidence type="ECO:0000256" key="2">
    <source>
        <dbReference type="ARBA" id="ARBA00022490"/>
    </source>
</evidence>
<keyword evidence="12" id="KW-1185">Reference proteome</keyword>
<dbReference type="InterPro" id="IPR050156">
    <property type="entry name" value="TC-AMP_synthase_SUA5"/>
</dbReference>
<dbReference type="InterPro" id="IPR023535">
    <property type="entry name" value="TC-AMP_synthase"/>
</dbReference>
<dbReference type="Pfam" id="PF01300">
    <property type="entry name" value="Sua5_yciO_yrdC"/>
    <property type="match status" value="1"/>
</dbReference>
<gene>
    <name evidence="9" type="primary">tsaC</name>
    <name evidence="11" type="ORF">MB824_01085</name>
</gene>
<organism evidence="11 12">
    <name type="scientific">Kingella pumchi</name>
    <dbReference type="NCBI Taxonomy" id="2779506"/>
    <lineage>
        <taxon>Bacteria</taxon>
        <taxon>Pseudomonadati</taxon>
        <taxon>Pseudomonadota</taxon>
        <taxon>Betaproteobacteria</taxon>
        <taxon>Neisseriales</taxon>
        <taxon>Neisseriaceae</taxon>
        <taxon>Kingella</taxon>
    </lineage>
</organism>
<reference evidence="11 12" key="1">
    <citation type="submission" date="2022-02" db="EMBL/GenBank/DDBJ databases">
        <title>Genome sequence data of Kingella unionensis sp. nov. strain CICC 24913 (CCUG 75125).</title>
        <authorList>
            <person name="Xiao M."/>
        </authorList>
    </citation>
    <scope>NUCLEOTIDE SEQUENCE [LARGE SCALE GENOMIC DNA]</scope>
    <source>
        <strain evidence="11 12">CICC 24913</strain>
    </source>
</reference>